<proteinExistence type="predicted"/>
<reference evidence="2" key="1">
    <citation type="submission" date="2017-03" db="EMBL/GenBank/DDBJ databases">
        <title>Phytopthora megakarya and P. palmivora, two closely related causual agents of cacao black pod achieved similar genome size and gene model numbers by different mechanisms.</title>
        <authorList>
            <person name="Ali S."/>
            <person name="Shao J."/>
            <person name="Larry D.J."/>
            <person name="Kronmiller B."/>
            <person name="Shen D."/>
            <person name="Strem M.D."/>
            <person name="Melnick R.L."/>
            <person name="Guiltinan M.J."/>
            <person name="Tyler B.M."/>
            <person name="Meinhardt L.W."/>
            <person name="Bailey B.A."/>
        </authorList>
    </citation>
    <scope>NUCLEOTIDE SEQUENCE [LARGE SCALE GENOMIC DNA]</scope>
    <source>
        <strain evidence="2">zdho120</strain>
    </source>
</reference>
<keyword evidence="2" id="KW-1185">Reference proteome</keyword>
<sequence>MAALLKKTLAYSSLIWQHPVSGQVYRHLMLCSVEQSHAILPIRVGGRSRISHVRVFHLAEATLRHATLAVLGPRSINESKFSEWSSEIVALGLRWNTIPHAVSISEDKTGKAYDRVIAMPKCGASTKT</sequence>
<organism evidence="1 2">
    <name type="scientific">Phytophthora megakarya</name>
    <dbReference type="NCBI Taxonomy" id="4795"/>
    <lineage>
        <taxon>Eukaryota</taxon>
        <taxon>Sar</taxon>
        <taxon>Stramenopiles</taxon>
        <taxon>Oomycota</taxon>
        <taxon>Peronosporomycetes</taxon>
        <taxon>Peronosporales</taxon>
        <taxon>Peronosporaceae</taxon>
        <taxon>Phytophthora</taxon>
    </lineage>
</organism>
<dbReference type="AlphaFoldDB" id="A0A225WIV0"/>
<gene>
    <name evidence="1" type="ORF">PHMEG_0008919</name>
</gene>
<evidence type="ECO:0000313" key="2">
    <source>
        <dbReference type="Proteomes" id="UP000198211"/>
    </source>
</evidence>
<dbReference type="EMBL" id="NBNE01000798">
    <property type="protein sequence ID" value="OWZ17178.1"/>
    <property type="molecule type" value="Genomic_DNA"/>
</dbReference>
<accession>A0A225WIV0</accession>
<comment type="caution">
    <text evidence="1">The sequence shown here is derived from an EMBL/GenBank/DDBJ whole genome shotgun (WGS) entry which is preliminary data.</text>
</comment>
<protein>
    <submittedName>
        <fullName evidence="1">Uncharacterized protein</fullName>
    </submittedName>
</protein>
<name>A0A225WIV0_9STRA</name>
<evidence type="ECO:0000313" key="1">
    <source>
        <dbReference type="EMBL" id="OWZ17178.1"/>
    </source>
</evidence>
<dbReference type="Proteomes" id="UP000198211">
    <property type="component" value="Unassembled WGS sequence"/>
</dbReference>